<accession>A0A7C2TFD3</accession>
<reference evidence="9" key="1">
    <citation type="journal article" date="2020" name="mSystems">
        <title>Genome- and Community-Level Interaction Insights into Carbon Utilization and Element Cycling Functions of Hydrothermarchaeota in Hydrothermal Sediment.</title>
        <authorList>
            <person name="Zhou Z."/>
            <person name="Liu Y."/>
            <person name="Xu W."/>
            <person name="Pan J."/>
            <person name="Luo Z.H."/>
            <person name="Li M."/>
        </authorList>
    </citation>
    <scope>NUCLEOTIDE SEQUENCE [LARGE SCALE GENOMIC DNA]</scope>
    <source>
        <strain evidence="9">SpSt-1224</strain>
    </source>
</reference>
<name>A0A7C2TFD3_9BACT</name>
<comment type="cofactor">
    <cofactor evidence="1">
        <name>Zn(2+)</name>
        <dbReference type="ChEBI" id="CHEBI:29105"/>
    </cofactor>
</comment>
<comment type="caution">
    <text evidence="9">The sequence shown here is derived from an EMBL/GenBank/DDBJ whole genome shotgun (WGS) entry which is preliminary data.</text>
</comment>
<organism evidence="9">
    <name type="scientific">Desulfurivibrio alkaliphilus</name>
    <dbReference type="NCBI Taxonomy" id="427923"/>
    <lineage>
        <taxon>Bacteria</taxon>
        <taxon>Pseudomonadati</taxon>
        <taxon>Thermodesulfobacteriota</taxon>
        <taxon>Desulfobulbia</taxon>
        <taxon>Desulfobulbales</taxon>
        <taxon>Desulfobulbaceae</taxon>
        <taxon>Desulfurivibrio</taxon>
    </lineage>
</organism>
<keyword evidence="7" id="KW-0175">Coiled coil</keyword>
<evidence type="ECO:0000256" key="1">
    <source>
        <dbReference type="ARBA" id="ARBA00001947"/>
    </source>
</evidence>
<proteinExistence type="predicted"/>
<feature type="coiled-coil region" evidence="7">
    <location>
        <begin position="64"/>
        <end position="99"/>
    </location>
</feature>
<evidence type="ECO:0000256" key="6">
    <source>
        <dbReference type="ARBA" id="ARBA00023049"/>
    </source>
</evidence>
<dbReference type="EMBL" id="DSDS01000011">
    <property type="protein sequence ID" value="HET97180.1"/>
    <property type="molecule type" value="Genomic_DNA"/>
</dbReference>
<evidence type="ECO:0000256" key="7">
    <source>
        <dbReference type="SAM" id="Coils"/>
    </source>
</evidence>
<evidence type="ECO:0000259" key="8">
    <source>
        <dbReference type="Pfam" id="PF01551"/>
    </source>
</evidence>
<dbReference type="Gene3D" id="2.70.70.10">
    <property type="entry name" value="Glucose Permease (Domain IIA)"/>
    <property type="match status" value="1"/>
</dbReference>
<feature type="domain" description="M23ase beta-sheet core" evidence="8">
    <location>
        <begin position="179"/>
        <end position="273"/>
    </location>
</feature>
<protein>
    <submittedName>
        <fullName evidence="9">M23 family metallopeptidase</fullName>
    </submittedName>
</protein>
<dbReference type="SUPFAM" id="SSF51261">
    <property type="entry name" value="Duplicated hybrid motif"/>
    <property type="match status" value="1"/>
</dbReference>
<dbReference type="AlphaFoldDB" id="A0A7C2TFD3"/>
<dbReference type="InterPro" id="IPR050570">
    <property type="entry name" value="Cell_wall_metabolism_enzyme"/>
</dbReference>
<keyword evidence="4" id="KW-0378">Hydrolase</keyword>
<evidence type="ECO:0000256" key="5">
    <source>
        <dbReference type="ARBA" id="ARBA00022833"/>
    </source>
</evidence>
<evidence type="ECO:0000256" key="3">
    <source>
        <dbReference type="ARBA" id="ARBA00022723"/>
    </source>
</evidence>
<dbReference type="Proteomes" id="UP000885986">
    <property type="component" value="Unassembled WGS sequence"/>
</dbReference>
<keyword evidence="3" id="KW-0479">Metal-binding</keyword>
<evidence type="ECO:0000256" key="4">
    <source>
        <dbReference type="ARBA" id="ARBA00022801"/>
    </source>
</evidence>
<dbReference type="PANTHER" id="PTHR21666:SF288">
    <property type="entry name" value="CELL DIVISION PROTEIN YTFB"/>
    <property type="match status" value="1"/>
</dbReference>
<dbReference type="GO" id="GO:0006508">
    <property type="term" value="P:proteolysis"/>
    <property type="evidence" value="ECO:0007669"/>
    <property type="project" value="UniProtKB-KW"/>
</dbReference>
<dbReference type="PANTHER" id="PTHR21666">
    <property type="entry name" value="PEPTIDASE-RELATED"/>
    <property type="match status" value="1"/>
</dbReference>
<dbReference type="InterPro" id="IPR011055">
    <property type="entry name" value="Dup_hybrid_motif"/>
</dbReference>
<dbReference type="CDD" id="cd12797">
    <property type="entry name" value="M23_peptidase"/>
    <property type="match status" value="1"/>
</dbReference>
<evidence type="ECO:0000313" key="9">
    <source>
        <dbReference type="EMBL" id="HET97180.1"/>
    </source>
</evidence>
<dbReference type="InterPro" id="IPR016047">
    <property type="entry name" value="M23ase_b-sheet_dom"/>
</dbReference>
<gene>
    <name evidence="9" type="ORF">ENN98_00455</name>
</gene>
<keyword evidence="5" id="KW-0862">Zinc</keyword>
<dbReference type="GO" id="GO:0046872">
    <property type="term" value="F:metal ion binding"/>
    <property type="evidence" value="ECO:0007669"/>
    <property type="project" value="UniProtKB-KW"/>
</dbReference>
<dbReference type="GO" id="GO:0004222">
    <property type="term" value="F:metalloendopeptidase activity"/>
    <property type="evidence" value="ECO:0007669"/>
    <property type="project" value="TreeGrafter"/>
</dbReference>
<keyword evidence="6" id="KW-0482">Metalloprotease</keyword>
<evidence type="ECO:0000256" key="2">
    <source>
        <dbReference type="ARBA" id="ARBA00022670"/>
    </source>
</evidence>
<keyword evidence="2" id="KW-0645">Protease</keyword>
<dbReference type="Pfam" id="PF01551">
    <property type="entry name" value="Peptidase_M23"/>
    <property type="match status" value="1"/>
</dbReference>
<sequence length="300" mass="32611">MGAKLHFLVTSERGKTRALSVRKRCLMALACATVALLLASAVGWRASVENVTLRAQNAAVKYELAAVKEKHHQMLARAADQEEEQRVMLDTAMEELRQRSEVIESILSAVGIELETGDGRSNAGGPYIGLADEFYGDLTFKVDHYLDFIQSVPLGTPVPGTLTSPFGRRADPFHGRPAMHDGLDIHNRVGTRIVAPAPGTVTTSSYTRGNGNYLEIDHGNGFQTRYLHLQRSLVKAGEKVVRGQEIALLGNTGRSTGPHLHYTILYNGKAIDPYRFVQVASIVAGDVPARGGAVRGQEVR</sequence>